<feature type="transmembrane region" description="Helical" evidence="6">
    <location>
        <begin position="333"/>
        <end position="361"/>
    </location>
</feature>
<organism evidence="8 9">
    <name type="scientific">Rhodoglobus vestalii</name>
    <dbReference type="NCBI Taxonomy" id="193384"/>
    <lineage>
        <taxon>Bacteria</taxon>
        <taxon>Bacillati</taxon>
        <taxon>Actinomycetota</taxon>
        <taxon>Actinomycetes</taxon>
        <taxon>Micrococcales</taxon>
        <taxon>Microbacteriaceae</taxon>
        <taxon>Rhodoglobus</taxon>
    </lineage>
</organism>
<dbReference type="PANTHER" id="PTHR23527:SF1">
    <property type="entry name" value="BLL3282 PROTEIN"/>
    <property type="match status" value="1"/>
</dbReference>
<proteinExistence type="predicted"/>
<dbReference type="Pfam" id="PF07690">
    <property type="entry name" value="MFS_1"/>
    <property type="match status" value="1"/>
</dbReference>
<keyword evidence="3 6" id="KW-1133">Transmembrane helix</keyword>
<accession>A0A8H2K5W3</accession>
<dbReference type="PANTHER" id="PTHR23527">
    <property type="entry name" value="BLL3282 PROTEIN"/>
    <property type="match status" value="1"/>
</dbReference>
<feature type="transmembrane region" description="Helical" evidence="6">
    <location>
        <begin position="273"/>
        <end position="295"/>
    </location>
</feature>
<dbReference type="AlphaFoldDB" id="A0A8H2K5W3"/>
<evidence type="ECO:0000256" key="5">
    <source>
        <dbReference type="SAM" id="MobiDB-lite"/>
    </source>
</evidence>
<dbReference type="InterPro" id="IPR020846">
    <property type="entry name" value="MFS_dom"/>
</dbReference>
<dbReference type="Gene3D" id="1.20.1250.20">
    <property type="entry name" value="MFS general substrate transporter like domains"/>
    <property type="match status" value="2"/>
</dbReference>
<evidence type="ECO:0000256" key="6">
    <source>
        <dbReference type="SAM" id="Phobius"/>
    </source>
</evidence>
<feature type="transmembrane region" description="Helical" evidence="6">
    <location>
        <begin position="120"/>
        <end position="144"/>
    </location>
</feature>
<dbReference type="GO" id="GO:0022857">
    <property type="term" value="F:transmembrane transporter activity"/>
    <property type="evidence" value="ECO:0007669"/>
    <property type="project" value="InterPro"/>
</dbReference>
<dbReference type="SUPFAM" id="SSF103473">
    <property type="entry name" value="MFS general substrate transporter"/>
    <property type="match status" value="1"/>
</dbReference>
<evidence type="ECO:0000256" key="2">
    <source>
        <dbReference type="ARBA" id="ARBA00022692"/>
    </source>
</evidence>
<feature type="transmembrane region" description="Helical" evidence="6">
    <location>
        <begin position="307"/>
        <end position="327"/>
    </location>
</feature>
<keyword evidence="4 6" id="KW-0472">Membrane</keyword>
<evidence type="ECO:0000256" key="1">
    <source>
        <dbReference type="ARBA" id="ARBA00004651"/>
    </source>
</evidence>
<dbReference type="InterPro" id="IPR052952">
    <property type="entry name" value="MFS-Transporter"/>
</dbReference>
<evidence type="ECO:0000256" key="3">
    <source>
        <dbReference type="ARBA" id="ARBA00022989"/>
    </source>
</evidence>
<dbReference type="InterPro" id="IPR011701">
    <property type="entry name" value="MFS"/>
</dbReference>
<comment type="caution">
    <text evidence="8">The sequence shown here is derived from an EMBL/GenBank/DDBJ whole genome shotgun (WGS) entry which is preliminary data.</text>
</comment>
<feature type="transmembrane region" description="Helical" evidence="6">
    <location>
        <begin position="401"/>
        <end position="419"/>
    </location>
</feature>
<keyword evidence="2 6" id="KW-0812">Transmembrane</keyword>
<feature type="domain" description="Major facilitator superfamily (MFS) profile" evidence="7">
    <location>
        <begin position="241"/>
        <end position="429"/>
    </location>
</feature>
<comment type="subcellular location">
    <subcellularLocation>
        <location evidence="1">Cell membrane</location>
        <topology evidence="1">Multi-pass membrane protein</topology>
    </subcellularLocation>
</comment>
<name>A0A8H2K5W3_9MICO</name>
<dbReference type="PROSITE" id="PS50850">
    <property type="entry name" value="MFS"/>
    <property type="match status" value="1"/>
</dbReference>
<feature type="transmembrane region" description="Helical" evidence="6">
    <location>
        <begin position="250"/>
        <end position="267"/>
    </location>
</feature>
<feature type="transmembrane region" description="Helical" evidence="6">
    <location>
        <begin position="97"/>
        <end position="114"/>
    </location>
</feature>
<keyword evidence="9" id="KW-1185">Reference proteome</keyword>
<dbReference type="EMBL" id="VFRA01000001">
    <property type="protein sequence ID" value="TQO19745.1"/>
    <property type="molecule type" value="Genomic_DNA"/>
</dbReference>
<evidence type="ECO:0000259" key="7">
    <source>
        <dbReference type="PROSITE" id="PS50850"/>
    </source>
</evidence>
<evidence type="ECO:0000313" key="8">
    <source>
        <dbReference type="EMBL" id="TQO19745.1"/>
    </source>
</evidence>
<dbReference type="InterPro" id="IPR036259">
    <property type="entry name" value="MFS_trans_sf"/>
</dbReference>
<feature type="transmembrane region" description="Helical" evidence="6">
    <location>
        <begin position="65"/>
        <end position="85"/>
    </location>
</feature>
<feature type="transmembrane region" description="Helical" evidence="6">
    <location>
        <begin position="183"/>
        <end position="204"/>
    </location>
</feature>
<gene>
    <name evidence="8" type="ORF">FB472_1321</name>
</gene>
<evidence type="ECO:0000256" key="4">
    <source>
        <dbReference type="ARBA" id="ARBA00023136"/>
    </source>
</evidence>
<evidence type="ECO:0000313" key="9">
    <source>
        <dbReference type="Proteomes" id="UP000316560"/>
    </source>
</evidence>
<sequence length="429" mass="43325">MAACVARVGIVLSNVSQNPPVTPGPVWRAPGMPALLVLTAAGFGGFSALLPVVPLWAVNGGANEAGAGLVNGLLLLATVLTQPFVPRLLIRLGTGRVLAAGLALLGVPPLLFLISDDLTWILFLSAVRGIGFGILTVAGSTVVANLVPRAQHGAAIGAYGAAIAVPQVILIPAGPWLAESVGFWTVFALGTLPVLGISSAPRLARILRQQEADRALRPPTDTTPLPNGGGSSSGGASPLRLLAGSLLRPMLLLAGVTLAGGALITFAPQMSSVPAATAGGLALLTLSAAVTRWGIGGLADRHGAKPFLWPLVVISVFGLVLTALAVQNPDDTGVLLFLAGLTLVGIAYGGLQNLTLLLSLAAVRREQYGTASAVWNIGFDLGTAVGSVLIGTLAAGLSFPTAVLVAAGISLLTLPLAFLRGPRGPRVDR</sequence>
<feature type="transmembrane region" description="Helical" evidence="6">
    <location>
        <begin position="156"/>
        <end position="177"/>
    </location>
</feature>
<feature type="transmembrane region" description="Helical" evidence="6">
    <location>
        <begin position="373"/>
        <end position="395"/>
    </location>
</feature>
<dbReference type="GO" id="GO:0005886">
    <property type="term" value="C:plasma membrane"/>
    <property type="evidence" value="ECO:0007669"/>
    <property type="project" value="UniProtKB-SubCell"/>
</dbReference>
<dbReference type="Proteomes" id="UP000316560">
    <property type="component" value="Unassembled WGS sequence"/>
</dbReference>
<feature type="region of interest" description="Disordered" evidence="5">
    <location>
        <begin position="215"/>
        <end position="234"/>
    </location>
</feature>
<protein>
    <submittedName>
        <fullName evidence="8">Putative MFS family arabinose efflux permease</fullName>
    </submittedName>
</protein>
<feature type="transmembrane region" description="Helical" evidence="6">
    <location>
        <begin position="34"/>
        <end position="53"/>
    </location>
</feature>
<reference evidence="8 9" key="1">
    <citation type="submission" date="2019-06" db="EMBL/GenBank/DDBJ databases">
        <title>Sequencing the genomes of 1000 actinobacteria strains.</title>
        <authorList>
            <person name="Klenk H.-P."/>
        </authorList>
    </citation>
    <scope>NUCLEOTIDE SEQUENCE [LARGE SCALE GENOMIC DNA]</scope>
    <source>
        <strain evidence="8 9">DSM 21947</strain>
    </source>
</reference>